<keyword evidence="5 6" id="KW-0472">Membrane</keyword>
<evidence type="ECO:0000313" key="8">
    <source>
        <dbReference type="Proteomes" id="UP000299102"/>
    </source>
</evidence>
<reference evidence="7 8" key="1">
    <citation type="journal article" date="2019" name="Commun. Biol.">
        <title>The bagworm genome reveals a unique fibroin gene that provides high tensile strength.</title>
        <authorList>
            <person name="Kono N."/>
            <person name="Nakamura H."/>
            <person name="Ohtoshi R."/>
            <person name="Tomita M."/>
            <person name="Numata K."/>
            <person name="Arakawa K."/>
        </authorList>
    </citation>
    <scope>NUCLEOTIDE SEQUENCE [LARGE SCALE GENOMIC DNA]</scope>
</reference>
<feature type="transmembrane region" description="Helical" evidence="6">
    <location>
        <begin position="99"/>
        <end position="115"/>
    </location>
</feature>
<comment type="similarity">
    <text evidence="2">Belongs to the autoinducer-2 exporter (AI-2E) (TC 2.A.86) family.</text>
</comment>
<organism evidence="7 8">
    <name type="scientific">Eumeta variegata</name>
    <name type="common">Bagworm moth</name>
    <name type="synonym">Eumeta japonica</name>
    <dbReference type="NCBI Taxonomy" id="151549"/>
    <lineage>
        <taxon>Eukaryota</taxon>
        <taxon>Metazoa</taxon>
        <taxon>Ecdysozoa</taxon>
        <taxon>Arthropoda</taxon>
        <taxon>Hexapoda</taxon>
        <taxon>Insecta</taxon>
        <taxon>Pterygota</taxon>
        <taxon>Neoptera</taxon>
        <taxon>Endopterygota</taxon>
        <taxon>Lepidoptera</taxon>
        <taxon>Glossata</taxon>
        <taxon>Ditrysia</taxon>
        <taxon>Tineoidea</taxon>
        <taxon>Psychidae</taxon>
        <taxon>Oiketicinae</taxon>
        <taxon>Eumeta</taxon>
    </lineage>
</organism>
<evidence type="ECO:0000256" key="4">
    <source>
        <dbReference type="ARBA" id="ARBA00022989"/>
    </source>
</evidence>
<keyword evidence="4 6" id="KW-1133">Transmembrane helix</keyword>
<dbReference type="PANTHER" id="PTHR21716:SF4">
    <property type="entry name" value="TRANSMEMBRANE PROTEIN 245"/>
    <property type="match status" value="1"/>
</dbReference>
<evidence type="ECO:0000256" key="1">
    <source>
        <dbReference type="ARBA" id="ARBA00004141"/>
    </source>
</evidence>
<dbReference type="InterPro" id="IPR002549">
    <property type="entry name" value="AI-2E-like"/>
</dbReference>
<proteinExistence type="inferred from homology"/>
<sequence>MSHRTREARRMPRLPLNYDRQRSLRELELVFSVVFSCFKALAALLGAAPFLGPWLAGAPAALDVWLQGRPVAALLLVVAQAAPMAFLDAAVYKEIKNGGHPYVTGLAIAGGMFYLGAEGAILGPLLLCCLLAVLNLSSSILSDTPSEERAALHTRVR</sequence>
<dbReference type="AlphaFoldDB" id="A0A4C1VWN8"/>
<keyword evidence="8" id="KW-1185">Reference proteome</keyword>
<protein>
    <submittedName>
        <fullName evidence="7">Transmembrane protein 245</fullName>
    </submittedName>
</protein>
<feature type="transmembrane region" description="Helical" evidence="6">
    <location>
        <begin position="71"/>
        <end position="92"/>
    </location>
</feature>
<gene>
    <name evidence="7" type="primary">TMEM245</name>
    <name evidence="7" type="ORF">EVAR_26882_1</name>
</gene>
<feature type="transmembrane region" description="Helical" evidence="6">
    <location>
        <begin position="121"/>
        <end position="141"/>
    </location>
</feature>
<dbReference type="OrthoDB" id="5970161at2759"/>
<keyword evidence="3 6" id="KW-0812">Transmembrane</keyword>
<comment type="caution">
    <text evidence="7">The sequence shown here is derived from an EMBL/GenBank/DDBJ whole genome shotgun (WGS) entry which is preliminary data.</text>
</comment>
<evidence type="ECO:0000256" key="2">
    <source>
        <dbReference type="ARBA" id="ARBA00009773"/>
    </source>
</evidence>
<evidence type="ECO:0000256" key="6">
    <source>
        <dbReference type="SAM" id="Phobius"/>
    </source>
</evidence>
<comment type="subcellular location">
    <subcellularLocation>
        <location evidence="1">Membrane</location>
        <topology evidence="1">Multi-pass membrane protein</topology>
    </subcellularLocation>
</comment>
<evidence type="ECO:0000256" key="3">
    <source>
        <dbReference type="ARBA" id="ARBA00022692"/>
    </source>
</evidence>
<evidence type="ECO:0000256" key="5">
    <source>
        <dbReference type="ARBA" id="ARBA00023136"/>
    </source>
</evidence>
<dbReference type="GO" id="GO:0016020">
    <property type="term" value="C:membrane"/>
    <property type="evidence" value="ECO:0007669"/>
    <property type="project" value="UniProtKB-SubCell"/>
</dbReference>
<dbReference type="PANTHER" id="PTHR21716">
    <property type="entry name" value="TRANSMEMBRANE PROTEIN"/>
    <property type="match status" value="1"/>
</dbReference>
<dbReference type="STRING" id="151549.A0A4C1VWN8"/>
<evidence type="ECO:0000313" key="7">
    <source>
        <dbReference type="EMBL" id="GBP43203.1"/>
    </source>
</evidence>
<dbReference type="Proteomes" id="UP000299102">
    <property type="component" value="Unassembled WGS sequence"/>
</dbReference>
<feature type="transmembrane region" description="Helical" evidence="6">
    <location>
        <begin position="29"/>
        <end position="51"/>
    </location>
</feature>
<accession>A0A4C1VWN8</accession>
<name>A0A4C1VWN8_EUMVA</name>
<dbReference type="EMBL" id="BGZK01000431">
    <property type="protein sequence ID" value="GBP43203.1"/>
    <property type="molecule type" value="Genomic_DNA"/>
</dbReference>